<dbReference type="EMBL" id="BGZK01002007">
    <property type="protein sequence ID" value="GBP89544.1"/>
    <property type="molecule type" value="Genomic_DNA"/>
</dbReference>
<reference evidence="2 3" key="1">
    <citation type="journal article" date="2019" name="Commun. Biol.">
        <title>The bagworm genome reveals a unique fibroin gene that provides high tensile strength.</title>
        <authorList>
            <person name="Kono N."/>
            <person name="Nakamura H."/>
            <person name="Ohtoshi R."/>
            <person name="Tomita M."/>
            <person name="Numata K."/>
            <person name="Arakawa K."/>
        </authorList>
    </citation>
    <scope>NUCLEOTIDE SEQUENCE [LARGE SCALE GENOMIC DNA]</scope>
</reference>
<keyword evidence="3" id="KW-1185">Reference proteome</keyword>
<feature type="compositionally biased region" description="Basic residues" evidence="1">
    <location>
        <begin position="75"/>
        <end position="85"/>
    </location>
</feature>
<sequence length="85" mass="9593">MLKYFKASVANCRPSHGGPVSRVQRWVRWRGLPDLAQIKISVICGHNAVWRYLCVRGTSATACGVPDRRRGSAASRRRRQSRARS</sequence>
<protein>
    <submittedName>
        <fullName evidence="2">Uncharacterized protein</fullName>
    </submittedName>
</protein>
<dbReference type="AlphaFoldDB" id="A0A4C1ZQZ8"/>
<feature type="region of interest" description="Disordered" evidence="1">
    <location>
        <begin position="65"/>
        <end position="85"/>
    </location>
</feature>
<evidence type="ECO:0000313" key="3">
    <source>
        <dbReference type="Proteomes" id="UP000299102"/>
    </source>
</evidence>
<dbReference type="Proteomes" id="UP000299102">
    <property type="component" value="Unassembled WGS sequence"/>
</dbReference>
<comment type="caution">
    <text evidence="2">The sequence shown here is derived from an EMBL/GenBank/DDBJ whole genome shotgun (WGS) entry which is preliminary data.</text>
</comment>
<proteinExistence type="predicted"/>
<name>A0A4C1ZQZ8_EUMVA</name>
<organism evidence="2 3">
    <name type="scientific">Eumeta variegata</name>
    <name type="common">Bagworm moth</name>
    <name type="synonym">Eumeta japonica</name>
    <dbReference type="NCBI Taxonomy" id="151549"/>
    <lineage>
        <taxon>Eukaryota</taxon>
        <taxon>Metazoa</taxon>
        <taxon>Ecdysozoa</taxon>
        <taxon>Arthropoda</taxon>
        <taxon>Hexapoda</taxon>
        <taxon>Insecta</taxon>
        <taxon>Pterygota</taxon>
        <taxon>Neoptera</taxon>
        <taxon>Endopterygota</taxon>
        <taxon>Lepidoptera</taxon>
        <taxon>Glossata</taxon>
        <taxon>Ditrysia</taxon>
        <taxon>Tineoidea</taxon>
        <taxon>Psychidae</taxon>
        <taxon>Oiketicinae</taxon>
        <taxon>Eumeta</taxon>
    </lineage>
</organism>
<gene>
    <name evidence="2" type="ORF">EVAR_55224_1</name>
</gene>
<accession>A0A4C1ZQZ8</accession>
<evidence type="ECO:0000313" key="2">
    <source>
        <dbReference type="EMBL" id="GBP89544.1"/>
    </source>
</evidence>
<evidence type="ECO:0000256" key="1">
    <source>
        <dbReference type="SAM" id="MobiDB-lite"/>
    </source>
</evidence>